<keyword evidence="3" id="KW-0482">Metalloprotease</keyword>
<organism evidence="3 4">
    <name type="scientific">Streptomyces evansiae</name>
    <dbReference type="NCBI Taxonomy" id="3075535"/>
    <lineage>
        <taxon>Bacteria</taxon>
        <taxon>Bacillati</taxon>
        <taxon>Actinomycetota</taxon>
        <taxon>Actinomycetes</taxon>
        <taxon>Kitasatosporales</taxon>
        <taxon>Streptomycetaceae</taxon>
        <taxon>Streptomyces</taxon>
    </lineage>
</organism>
<feature type="transmembrane region" description="Helical" evidence="1">
    <location>
        <begin position="101"/>
        <end position="121"/>
    </location>
</feature>
<feature type="transmembrane region" description="Helical" evidence="1">
    <location>
        <begin position="206"/>
        <end position="224"/>
    </location>
</feature>
<dbReference type="Proteomes" id="UP001183607">
    <property type="component" value="Unassembled WGS sequence"/>
</dbReference>
<gene>
    <name evidence="3" type="ORF">RM574_12465</name>
    <name evidence="2" type="ORF">RM698_21020</name>
</gene>
<feature type="transmembrane region" description="Helical" evidence="1">
    <location>
        <begin position="263"/>
        <end position="282"/>
    </location>
</feature>
<reference evidence="4" key="1">
    <citation type="submission" date="2023-07" db="EMBL/GenBank/DDBJ databases">
        <title>30 novel species of actinomycetes from the DSMZ collection.</title>
        <authorList>
            <person name="Nouioui I."/>
        </authorList>
    </citation>
    <scope>NUCLEOTIDE SEQUENCE [LARGE SCALE GENOMIC DNA]</scope>
    <source>
        <strain evidence="2">DSM 41979</strain>
        <strain evidence="4">DSM 41982</strain>
    </source>
</reference>
<keyword evidence="1" id="KW-0472">Membrane</keyword>
<keyword evidence="3" id="KW-0378">Hydrolase</keyword>
<keyword evidence="1" id="KW-1133">Transmembrane helix</keyword>
<feature type="transmembrane region" description="Helical" evidence="1">
    <location>
        <begin position="39"/>
        <end position="60"/>
    </location>
</feature>
<proteinExistence type="predicted"/>
<feature type="transmembrane region" description="Helical" evidence="1">
    <location>
        <begin position="173"/>
        <end position="194"/>
    </location>
</feature>
<reference evidence="3" key="2">
    <citation type="submission" date="2024-03" db="EMBL/GenBank/DDBJ databases">
        <title>30 novel species of actinomycetes from the DSMZ collection.</title>
        <authorList>
            <person name="Nouioui I."/>
        </authorList>
    </citation>
    <scope>NUCLEOTIDE SEQUENCE</scope>
    <source>
        <strain evidence="5">DSM 41979</strain>
        <strain evidence="3">DSM 41982</strain>
    </source>
</reference>
<evidence type="ECO:0000256" key="1">
    <source>
        <dbReference type="SAM" id="Phobius"/>
    </source>
</evidence>
<name>A0ABD5E5E3_9ACTN</name>
<dbReference type="GO" id="GO:0008237">
    <property type="term" value="F:metallopeptidase activity"/>
    <property type="evidence" value="ECO:0007669"/>
    <property type="project" value="UniProtKB-KW"/>
</dbReference>
<evidence type="ECO:0000313" key="4">
    <source>
        <dbReference type="Proteomes" id="UP001183607"/>
    </source>
</evidence>
<dbReference type="AlphaFoldDB" id="A0ABD5E5E3"/>
<dbReference type="PANTHER" id="PTHR36844:SF1">
    <property type="entry name" value="PROTEASE PRSW"/>
    <property type="match status" value="1"/>
</dbReference>
<dbReference type="EMBL" id="JAVRET010000052">
    <property type="protein sequence ID" value="MDT0411513.1"/>
    <property type="molecule type" value="Genomic_DNA"/>
</dbReference>
<keyword evidence="1" id="KW-0812">Transmembrane</keyword>
<feature type="transmembrane region" description="Helical" evidence="1">
    <location>
        <begin position="72"/>
        <end position="95"/>
    </location>
</feature>
<keyword evidence="5" id="KW-1185">Reference proteome</keyword>
<feature type="transmembrane region" description="Helical" evidence="1">
    <location>
        <begin position="133"/>
        <end position="153"/>
    </location>
</feature>
<accession>A0ABD5E5E3</accession>
<dbReference type="RefSeq" id="WP_009065506.1">
    <property type="nucleotide sequence ID" value="NZ_JAVRER010000015.1"/>
</dbReference>
<evidence type="ECO:0000313" key="5">
    <source>
        <dbReference type="Proteomes" id="UP001183610"/>
    </source>
</evidence>
<evidence type="ECO:0000313" key="3">
    <source>
        <dbReference type="EMBL" id="MDT0416303.1"/>
    </source>
</evidence>
<keyword evidence="3" id="KW-0645">Protease</keyword>
<feature type="transmembrane region" description="Helical" evidence="1">
    <location>
        <begin position="12"/>
        <end position="33"/>
    </location>
</feature>
<dbReference type="EMBL" id="JAVRER010000015">
    <property type="protein sequence ID" value="MDT0416303.1"/>
    <property type="molecule type" value="Genomic_DNA"/>
</dbReference>
<protein>
    <submittedName>
        <fullName evidence="3">PrsW family intramembrane metalloprotease</fullName>
    </submittedName>
</protein>
<dbReference type="Pfam" id="PF13367">
    <property type="entry name" value="PrsW-protease"/>
    <property type="match status" value="1"/>
</dbReference>
<evidence type="ECO:0000313" key="2">
    <source>
        <dbReference type="EMBL" id="MDT0411513.1"/>
    </source>
</evidence>
<comment type="caution">
    <text evidence="3">The sequence shown here is derived from an EMBL/GenBank/DDBJ whole genome shotgun (WGS) entry which is preliminary data.</text>
</comment>
<sequence length="297" mass="32202">MEGPETGIRPGLWRHWLWIGAVLWALTAGVSYLTKNTTLLPTLILLGSFLIPVTFALWAYERHGEGLGFHPLLSCFVSGGVLGVLGSSLAEYFLLHPSVRVYAAVGLIEEAVKLLLLAWLVRKSHWLYGARAGAVLGGAVGFGFAAFETSGYAFNAALSFDGIDLRALLQTEILRAVLAPFGHGLWTALAGAVLLAHRGPDGRYRLTAAVPVAYLGVSALHALWDSMHDIALWLTEKATGEPVRGSASTRDFLVDATSEQRHYYTLFTVLGLALITVLALAWGRAMTRRDPTWNHTP</sequence>
<dbReference type="InterPro" id="IPR026898">
    <property type="entry name" value="PrsW"/>
</dbReference>
<dbReference type="PANTHER" id="PTHR36844">
    <property type="entry name" value="PROTEASE PRSW"/>
    <property type="match status" value="1"/>
</dbReference>
<dbReference type="Proteomes" id="UP001183610">
    <property type="component" value="Unassembled WGS sequence"/>
</dbReference>